<dbReference type="EMBL" id="JADCNL010000005">
    <property type="protein sequence ID" value="KAG0480620.1"/>
    <property type="molecule type" value="Genomic_DNA"/>
</dbReference>
<dbReference type="InterPro" id="IPR046960">
    <property type="entry name" value="PPR_At4g14850-like_plant"/>
</dbReference>
<feature type="repeat" description="PPR" evidence="2">
    <location>
        <begin position="662"/>
        <end position="696"/>
    </location>
</feature>
<dbReference type="PROSITE" id="PS51375">
    <property type="entry name" value="PPR"/>
    <property type="match status" value="6"/>
</dbReference>
<dbReference type="Gene3D" id="1.25.40.10">
    <property type="entry name" value="Tetratricopeptide repeat domain"/>
    <property type="match status" value="7"/>
</dbReference>
<protein>
    <recommendedName>
        <fullName evidence="3">DYW domain-containing protein</fullName>
    </recommendedName>
</protein>
<dbReference type="Proteomes" id="UP000636800">
    <property type="component" value="Chromosome 5"/>
</dbReference>
<feature type="domain" description="DYW" evidence="3">
    <location>
        <begin position="981"/>
        <end position="1072"/>
    </location>
</feature>
<dbReference type="Pfam" id="PF14432">
    <property type="entry name" value="DYW_deaminase"/>
    <property type="match status" value="1"/>
</dbReference>
<dbReference type="FunFam" id="1.25.40.10:FF:000425">
    <property type="entry name" value="Pentatricopeptide repeat-containing protein At3g26540"/>
    <property type="match status" value="1"/>
</dbReference>
<evidence type="ECO:0000256" key="1">
    <source>
        <dbReference type="ARBA" id="ARBA00022737"/>
    </source>
</evidence>
<keyword evidence="5" id="KW-1185">Reference proteome</keyword>
<evidence type="ECO:0000259" key="3">
    <source>
        <dbReference type="Pfam" id="PF14432"/>
    </source>
</evidence>
<gene>
    <name evidence="4" type="ORF">HPP92_011478</name>
</gene>
<dbReference type="Pfam" id="PF20431">
    <property type="entry name" value="E_motif"/>
    <property type="match status" value="1"/>
</dbReference>
<reference evidence="4 5" key="1">
    <citation type="journal article" date="2020" name="Nat. Food">
        <title>A phased Vanilla planifolia genome enables genetic improvement of flavour and production.</title>
        <authorList>
            <person name="Hasing T."/>
            <person name="Tang H."/>
            <person name="Brym M."/>
            <person name="Khazi F."/>
            <person name="Huang T."/>
            <person name="Chambers A.H."/>
        </authorList>
    </citation>
    <scope>NUCLEOTIDE SEQUENCE [LARGE SCALE GENOMIC DNA]</scope>
    <source>
        <tissue evidence="4">Leaf</tissue>
    </source>
</reference>
<dbReference type="InterPro" id="IPR002885">
    <property type="entry name" value="PPR_rpt"/>
</dbReference>
<dbReference type="Pfam" id="PF01535">
    <property type="entry name" value="PPR"/>
    <property type="match status" value="6"/>
</dbReference>
<dbReference type="OrthoDB" id="1733150at2759"/>
<dbReference type="GO" id="GO:0008270">
    <property type="term" value="F:zinc ion binding"/>
    <property type="evidence" value="ECO:0007669"/>
    <property type="project" value="InterPro"/>
</dbReference>
<feature type="repeat" description="PPR" evidence="2">
    <location>
        <begin position="763"/>
        <end position="797"/>
    </location>
</feature>
<comment type="caution">
    <text evidence="4">The sequence shown here is derived from an EMBL/GenBank/DDBJ whole genome shotgun (WGS) entry which is preliminary data.</text>
</comment>
<dbReference type="GO" id="GO:0009451">
    <property type="term" value="P:RNA modification"/>
    <property type="evidence" value="ECO:0007669"/>
    <property type="project" value="InterPro"/>
</dbReference>
<evidence type="ECO:0000256" key="2">
    <source>
        <dbReference type="PROSITE-ProRule" id="PRU00708"/>
    </source>
</evidence>
<accession>A0A835QVS2</accession>
<dbReference type="InterPro" id="IPR032867">
    <property type="entry name" value="DYW_dom"/>
</dbReference>
<dbReference type="GO" id="GO:0003723">
    <property type="term" value="F:RNA binding"/>
    <property type="evidence" value="ECO:0007669"/>
    <property type="project" value="InterPro"/>
</dbReference>
<dbReference type="AlphaFoldDB" id="A0A835QVS2"/>
<dbReference type="FunFam" id="1.25.40.10:FF:001506">
    <property type="entry name" value="Os03g0317100 protein"/>
    <property type="match status" value="1"/>
</dbReference>
<sequence>MNRCFSSLLPLEVRRLNFLKPFLSCHILPLQACKDPAPHSKSGLSFPSPLEQLLAAHRRSRIDEPKPLQESRNNVYDDIVQGYLDKSNPGDAEGLQLQLIKKGFGQDVFLLNNLVNLYAKSGFLEHAHKVFDEILVRNSVSWTCLIAGYTQQGLPEEGCWLFRLMLSSGCTPSQFTFGCVLRACQELGFDMFRFGTQIHALIMKSKYTIDIMVSNSLISMYGSCSLESSKFADKVFDGTPIKNSITWNSIISVHSQRGNAATAFNFFSRMQKEGPGSGFKPNEYTFGSLITVTYTSSSDGVPSGPCSIEQILARVSKSGFLSDLYVGSAMVSALARFCLFDIAKKVFLELSDRNAVSVNGLMLGLIKQKSGEAAVEIFKDAGDLVLKNFDSHVILLSALTEFEDLDEARRKGSEVHCLVVRSGLIDCKIAVSNGLVNMYSKCGAIDKAVRVFKCMNDKDQVSWNSVISGLDQNCHFEEALLFFSDMRRTGNMPSNFSIISSISSCASLEFLKTGLQIHCVASKFGFDSDISVLNSLITMYGECEALPECWKIFRSMPDYDQITWNSMVGVLSSLEVPLEVSIGLFLEMMQRGWRPNRVTFVNVLTASTPHSVVELGKQVHGLAVKCGMFRDIAVDNAFLSLYAKSNDMISCERFFSEMSLKDEVSWNSMVAGYVHNGLLSKAMDFVWLMMHNGQNMDCFTFTTVLSACSSVAALERGMEIHAFGIRSHLESDVVVDSALVDMYSKCGRIDYAWQVFSLMPLKNEFSWNAMISGYAKHGHGSRALEIFNMMQNSNLMPDHVTFVGVLSACSHSGFVEQGLYYFESMSSRYRLVPRIEHYSCVVDLLGRAGRVDKMEEFVSRMPMSPNILIWRTILGACCRSKQGIHTNLFKKASEILLELEPDNPVNYVLISNVYASKGIWEGVARARIAMKGAPMKKEAGCSWVTLKDGVHVFLAGDRQHPEKEKIYEKLHFLNHKMKEAGYVPQLEFAFYDLEAESKEELLSYHSEKLAVAFVLTRSSALPIRIMKNLRVCGDCHLAFCYISMIVGQKIILRDSNRFHHFSDGRCSCGDFW</sequence>
<evidence type="ECO:0000313" key="5">
    <source>
        <dbReference type="Proteomes" id="UP000636800"/>
    </source>
</evidence>
<feature type="repeat" description="PPR" evidence="2">
    <location>
        <begin position="560"/>
        <end position="595"/>
    </location>
</feature>
<dbReference type="FunFam" id="1.25.40.10:FF:000381">
    <property type="entry name" value="Pentatricopeptide repeat-containing protein"/>
    <property type="match status" value="2"/>
</dbReference>
<evidence type="ECO:0000313" key="4">
    <source>
        <dbReference type="EMBL" id="KAG0480620.1"/>
    </source>
</evidence>
<dbReference type="PANTHER" id="PTHR47926">
    <property type="entry name" value="PENTATRICOPEPTIDE REPEAT-CONTAINING PROTEIN"/>
    <property type="match status" value="1"/>
</dbReference>
<dbReference type="FunFam" id="1.25.40.10:FF:000366">
    <property type="entry name" value="Pentatricopeptide (PPR) repeat-containing protein"/>
    <property type="match status" value="1"/>
</dbReference>
<feature type="repeat" description="PPR" evidence="2">
    <location>
        <begin position="138"/>
        <end position="172"/>
    </location>
</feature>
<dbReference type="InterPro" id="IPR011990">
    <property type="entry name" value="TPR-like_helical_dom_sf"/>
</dbReference>
<feature type="repeat" description="PPR" evidence="2">
    <location>
        <begin position="243"/>
        <end position="277"/>
    </location>
</feature>
<dbReference type="PANTHER" id="PTHR47926:SF390">
    <property type="entry name" value="TETRATRICOPEPTIDE REPEAT-LIKE SUPERFAMILY PROTEIN"/>
    <property type="match status" value="1"/>
</dbReference>
<proteinExistence type="predicted"/>
<dbReference type="Pfam" id="PF13041">
    <property type="entry name" value="PPR_2"/>
    <property type="match status" value="4"/>
</dbReference>
<dbReference type="NCBIfam" id="TIGR00756">
    <property type="entry name" value="PPR"/>
    <property type="match status" value="4"/>
</dbReference>
<dbReference type="InterPro" id="IPR046848">
    <property type="entry name" value="E_motif"/>
</dbReference>
<keyword evidence="1" id="KW-0677">Repeat</keyword>
<organism evidence="4 5">
    <name type="scientific">Vanilla planifolia</name>
    <name type="common">Vanilla</name>
    <dbReference type="NCBI Taxonomy" id="51239"/>
    <lineage>
        <taxon>Eukaryota</taxon>
        <taxon>Viridiplantae</taxon>
        <taxon>Streptophyta</taxon>
        <taxon>Embryophyta</taxon>
        <taxon>Tracheophyta</taxon>
        <taxon>Spermatophyta</taxon>
        <taxon>Magnoliopsida</taxon>
        <taxon>Liliopsida</taxon>
        <taxon>Asparagales</taxon>
        <taxon>Orchidaceae</taxon>
        <taxon>Vanilloideae</taxon>
        <taxon>Vanilleae</taxon>
        <taxon>Vanilla</taxon>
    </lineage>
</organism>
<feature type="repeat" description="PPR" evidence="2">
    <location>
        <begin position="459"/>
        <end position="493"/>
    </location>
</feature>
<dbReference type="FunFam" id="1.25.40.10:FF:000196">
    <property type="entry name" value="Pentatricopeptide repeat-containing protein At4g14850"/>
    <property type="match status" value="1"/>
</dbReference>
<name>A0A835QVS2_VANPL</name>